<dbReference type="InterPro" id="IPR010562">
    <property type="entry name" value="Haemolymph_juvenile_hormone-bd"/>
</dbReference>
<dbReference type="GO" id="GO:0007623">
    <property type="term" value="P:circadian rhythm"/>
    <property type="evidence" value="ECO:0007669"/>
    <property type="project" value="UniProtKB-ARBA"/>
</dbReference>
<name>A0A2W1BQS5_HELAM</name>
<proteinExistence type="inferred from homology"/>
<dbReference type="SMART" id="SM00700">
    <property type="entry name" value="JHBP"/>
    <property type="match status" value="1"/>
</dbReference>
<evidence type="ECO:0000256" key="1">
    <source>
        <dbReference type="ARBA" id="ARBA00022729"/>
    </source>
</evidence>
<dbReference type="Proteomes" id="UP000249218">
    <property type="component" value="Unassembled WGS sequence"/>
</dbReference>
<dbReference type="InterPro" id="IPR038606">
    <property type="entry name" value="To_sf"/>
</dbReference>
<keyword evidence="2" id="KW-0090">Biological rhythms</keyword>
<organism evidence="5 6">
    <name type="scientific">Helicoverpa armigera</name>
    <name type="common">Cotton bollworm</name>
    <name type="synonym">Heliothis armigera</name>
    <dbReference type="NCBI Taxonomy" id="29058"/>
    <lineage>
        <taxon>Eukaryota</taxon>
        <taxon>Metazoa</taxon>
        <taxon>Ecdysozoa</taxon>
        <taxon>Arthropoda</taxon>
        <taxon>Hexapoda</taxon>
        <taxon>Insecta</taxon>
        <taxon>Pterygota</taxon>
        <taxon>Neoptera</taxon>
        <taxon>Endopterygota</taxon>
        <taxon>Lepidoptera</taxon>
        <taxon>Glossata</taxon>
        <taxon>Ditrysia</taxon>
        <taxon>Noctuoidea</taxon>
        <taxon>Noctuidae</taxon>
        <taxon>Heliothinae</taxon>
        <taxon>Helicoverpa</taxon>
    </lineage>
</organism>
<evidence type="ECO:0000256" key="2">
    <source>
        <dbReference type="ARBA" id="ARBA00023108"/>
    </source>
</evidence>
<evidence type="ECO:0000256" key="3">
    <source>
        <dbReference type="ARBA" id="ARBA00060902"/>
    </source>
</evidence>
<dbReference type="Gene3D" id="3.15.10.30">
    <property type="entry name" value="Haemolymph juvenile hormone binding protein"/>
    <property type="match status" value="1"/>
</dbReference>
<dbReference type="PANTHER" id="PTHR11008">
    <property type="entry name" value="PROTEIN TAKEOUT-LIKE PROTEIN"/>
    <property type="match status" value="1"/>
</dbReference>
<feature type="chain" id="PRO_5016098632" evidence="4">
    <location>
        <begin position="17"/>
        <end position="249"/>
    </location>
</feature>
<dbReference type="FunFam" id="3.15.10.30:FF:000001">
    <property type="entry name" value="Takeout-like protein 1"/>
    <property type="match status" value="1"/>
</dbReference>
<feature type="signal peptide" evidence="4">
    <location>
        <begin position="1"/>
        <end position="16"/>
    </location>
</feature>
<dbReference type="OrthoDB" id="8194225at2759"/>
<comment type="similarity">
    <text evidence="3">Belongs to the TO family.</text>
</comment>
<sequence length="249" mass="28321">MLQIILLVQLFGCVFSMGLPSYITSCSRNDPQLNDCALKSARDSIHQFSLGDPDRGLHPLDPLYVAEMTVYIPNKQGFRVIFKDNYFTGLSKMHMENLKFDLENKMFIADAMVTLNVKNTYDLSGRLLVIPVKSNGDSYIHLKNTLLHIRYWYEHVEGPDGKIYWKIYKHDIKYEVEKASFRLDNLLNDKNIGGGVTFPGDQINKLLNEMWREIVADVGPSICQSLGAAVAENLSVLLSQVPYDELLPE</sequence>
<dbReference type="GO" id="GO:0005615">
    <property type="term" value="C:extracellular space"/>
    <property type="evidence" value="ECO:0007669"/>
    <property type="project" value="TreeGrafter"/>
</dbReference>
<evidence type="ECO:0000256" key="4">
    <source>
        <dbReference type="SAM" id="SignalP"/>
    </source>
</evidence>
<dbReference type="AlphaFoldDB" id="A0A2W1BQS5"/>
<evidence type="ECO:0000313" key="6">
    <source>
        <dbReference type="Proteomes" id="UP000249218"/>
    </source>
</evidence>
<evidence type="ECO:0000313" key="5">
    <source>
        <dbReference type="EMBL" id="PZC76671.1"/>
    </source>
</evidence>
<accession>A0A2W1BQS5</accession>
<dbReference type="EMBL" id="KZ149950">
    <property type="protein sequence ID" value="PZC76671.1"/>
    <property type="molecule type" value="Genomic_DNA"/>
</dbReference>
<dbReference type="Pfam" id="PF06585">
    <property type="entry name" value="JHBP"/>
    <property type="match status" value="1"/>
</dbReference>
<reference evidence="5 6" key="1">
    <citation type="journal article" date="2017" name="BMC Biol.">
        <title>Genomic innovations, transcriptional plasticity and gene loss underlying the evolution and divergence of two highly polyphagous and invasive Helicoverpa pest species.</title>
        <authorList>
            <person name="Pearce S.L."/>
            <person name="Clarke D.F."/>
            <person name="East P.D."/>
            <person name="Elfekih S."/>
            <person name="Gordon K.H."/>
            <person name="Jermiin L.S."/>
            <person name="McGaughran A."/>
            <person name="Oakeshott J.G."/>
            <person name="Papanikolaou A."/>
            <person name="Perera O.P."/>
            <person name="Rane R.V."/>
            <person name="Richards S."/>
            <person name="Tay W.T."/>
            <person name="Walsh T.K."/>
            <person name="Anderson A."/>
            <person name="Anderson C.J."/>
            <person name="Asgari S."/>
            <person name="Board P.G."/>
            <person name="Bretschneider A."/>
            <person name="Campbell P.M."/>
            <person name="Chertemps T."/>
            <person name="Christeller J.T."/>
            <person name="Coppin C.W."/>
            <person name="Downes S.J."/>
            <person name="Duan G."/>
            <person name="Farnsworth C.A."/>
            <person name="Good R.T."/>
            <person name="Han L.B."/>
            <person name="Han Y.C."/>
            <person name="Hatje K."/>
            <person name="Horne I."/>
            <person name="Huang Y.P."/>
            <person name="Hughes D.S."/>
            <person name="Jacquin-Joly E."/>
            <person name="James W."/>
            <person name="Jhangiani S."/>
            <person name="Kollmar M."/>
            <person name="Kuwar S.S."/>
            <person name="Li S."/>
            <person name="Liu N.Y."/>
            <person name="Maibeche M.T."/>
            <person name="Miller J.R."/>
            <person name="Montagne N."/>
            <person name="Perry T."/>
            <person name="Qu J."/>
            <person name="Song S.V."/>
            <person name="Sutton G.G."/>
            <person name="Vogel H."/>
            <person name="Walenz B.P."/>
            <person name="Xu W."/>
            <person name="Zhang H.J."/>
            <person name="Zou Z."/>
            <person name="Batterham P."/>
            <person name="Edwards O.R."/>
            <person name="Feyereisen R."/>
            <person name="Gibbs R.A."/>
            <person name="Heckel D.G."/>
            <person name="McGrath A."/>
            <person name="Robin C."/>
            <person name="Scherer S.E."/>
            <person name="Worley K.C."/>
            <person name="Wu Y.D."/>
        </authorList>
    </citation>
    <scope>NUCLEOTIDE SEQUENCE [LARGE SCALE GENOMIC DNA]</scope>
    <source>
        <strain evidence="5">Harm_GR_Male_#8</strain>
        <tissue evidence="5">Whole organism</tissue>
    </source>
</reference>
<keyword evidence="1 4" id="KW-0732">Signal</keyword>
<protein>
    <submittedName>
        <fullName evidence="5">Uncharacterized protein</fullName>
    </submittedName>
</protein>
<gene>
    <name evidence="5" type="primary">HaOG204354</name>
    <name evidence="5" type="ORF">B5X24_HaOG204354</name>
</gene>
<keyword evidence="6" id="KW-1185">Reference proteome</keyword>
<dbReference type="PANTHER" id="PTHR11008:SF32">
    <property type="entry name" value="CIRCADIAN CLOCK-CONTROLLED PROTEIN DAYWAKE-RELATED"/>
    <property type="match status" value="1"/>
</dbReference>